<gene>
    <name evidence="7" type="ORF">GCM10010196_21210</name>
</gene>
<dbReference type="GO" id="GO:0016616">
    <property type="term" value="F:oxidoreductase activity, acting on the CH-OH group of donors, NAD or NADP as acceptor"/>
    <property type="evidence" value="ECO:0007669"/>
    <property type="project" value="InterPro"/>
</dbReference>
<keyword evidence="3" id="KW-0520">NAD</keyword>
<evidence type="ECO:0000256" key="4">
    <source>
        <dbReference type="RuleBase" id="RU003719"/>
    </source>
</evidence>
<evidence type="ECO:0000259" key="6">
    <source>
        <dbReference type="Pfam" id="PF02826"/>
    </source>
</evidence>
<evidence type="ECO:0000256" key="1">
    <source>
        <dbReference type="ARBA" id="ARBA00005854"/>
    </source>
</evidence>
<dbReference type="RefSeq" id="WP_229781681.1">
    <property type="nucleotide sequence ID" value="NZ_BMRJ01000002.1"/>
</dbReference>
<name>A0A918CLB1_AGRME</name>
<evidence type="ECO:0000256" key="2">
    <source>
        <dbReference type="ARBA" id="ARBA00023002"/>
    </source>
</evidence>
<protein>
    <submittedName>
        <fullName evidence="7">2-hydroxyacid dehydrogenase</fullName>
    </submittedName>
</protein>
<reference evidence="7" key="1">
    <citation type="journal article" date="2014" name="Int. J. Syst. Evol. Microbiol.">
        <title>Complete genome sequence of Corynebacterium casei LMG S-19264T (=DSM 44701T), isolated from a smear-ripened cheese.</title>
        <authorList>
            <consortium name="US DOE Joint Genome Institute (JGI-PGF)"/>
            <person name="Walter F."/>
            <person name="Albersmeier A."/>
            <person name="Kalinowski J."/>
            <person name="Ruckert C."/>
        </authorList>
    </citation>
    <scope>NUCLEOTIDE SEQUENCE</scope>
    <source>
        <strain evidence="7">JCM 3346</strain>
    </source>
</reference>
<organism evidence="7 8">
    <name type="scientific">Agromyces mediolanus</name>
    <name type="common">Corynebacterium mediolanum</name>
    <dbReference type="NCBI Taxonomy" id="41986"/>
    <lineage>
        <taxon>Bacteria</taxon>
        <taxon>Bacillati</taxon>
        <taxon>Actinomycetota</taxon>
        <taxon>Actinomycetes</taxon>
        <taxon>Micrococcales</taxon>
        <taxon>Microbacteriaceae</taxon>
        <taxon>Agromyces</taxon>
    </lineage>
</organism>
<dbReference type="PANTHER" id="PTHR42789:SF1">
    <property type="entry name" value="D-ISOMER SPECIFIC 2-HYDROXYACID DEHYDROGENASE FAMILY PROTEIN (AFU_ORTHOLOGUE AFUA_6G10090)"/>
    <property type="match status" value="1"/>
</dbReference>
<dbReference type="InterPro" id="IPR050857">
    <property type="entry name" value="D-2-hydroxyacid_DH"/>
</dbReference>
<keyword evidence="8" id="KW-1185">Reference proteome</keyword>
<sequence>MRTDSIAGRARPRAAFVMRDGLVDRLFAPSQLAALDGLLEVEGSGSFASLAQVPPETEVLISGWGCPAITPAALERLPALRAIFHAAGTVKEHIDPSAWQRGILVTTAAAANALPVAEYTLASILLAGKGVPSIIEAYRDRPELDLEQEFPQIGNHRRRVGILGASKIGRRVIELLQPFDVEVLVSDPYLEADDPLHDQATAVGLEQLFAESEVLSVHAPLLPETVGLVSRELISTMPDGAVLINTSRAPIVDQDALVEAATTGRISAILDVTSPEPLPLDHALRSTPGIVLTPHVAGALGNELHRLGAQVVDEVRRYVAGEPAVHPVGLADLAAMA</sequence>
<evidence type="ECO:0000256" key="3">
    <source>
        <dbReference type="ARBA" id="ARBA00023027"/>
    </source>
</evidence>
<dbReference type="Pfam" id="PF02826">
    <property type="entry name" value="2-Hacid_dh_C"/>
    <property type="match status" value="1"/>
</dbReference>
<evidence type="ECO:0000313" key="7">
    <source>
        <dbReference type="EMBL" id="GGR27382.1"/>
    </source>
</evidence>
<dbReference type="Proteomes" id="UP000610303">
    <property type="component" value="Unassembled WGS sequence"/>
</dbReference>
<dbReference type="SUPFAM" id="SSF52283">
    <property type="entry name" value="Formate/glycerate dehydrogenase catalytic domain-like"/>
    <property type="match status" value="1"/>
</dbReference>
<dbReference type="CDD" id="cd12167">
    <property type="entry name" value="2-Hacid_dh_8"/>
    <property type="match status" value="1"/>
</dbReference>
<dbReference type="Gene3D" id="3.40.50.720">
    <property type="entry name" value="NAD(P)-binding Rossmann-like Domain"/>
    <property type="match status" value="2"/>
</dbReference>
<evidence type="ECO:0000313" key="8">
    <source>
        <dbReference type="Proteomes" id="UP000610303"/>
    </source>
</evidence>
<dbReference type="InterPro" id="IPR036291">
    <property type="entry name" value="NAD(P)-bd_dom_sf"/>
</dbReference>
<keyword evidence="2 4" id="KW-0560">Oxidoreductase</keyword>
<reference evidence="7" key="2">
    <citation type="submission" date="2020-09" db="EMBL/GenBank/DDBJ databases">
        <authorList>
            <person name="Sun Q."/>
            <person name="Ohkuma M."/>
        </authorList>
    </citation>
    <scope>NUCLEOTIDE SEQUENCE</scope>
    <source>
        <strain evidence="7">JCM 3346</strain>
    </source>
</reference>
<dbReference type="EMBL" id="BMRJ01000002">
    <property type="protein sequence ID" value="GGR27382.1"/>
    <property type="molecule type" value="Genomic_DNA"/>
</dbReference>
<dbReference type="GO" id="GO:0051287">
    <property type="term" value="F:NAD binding"/>
    <property type="evidence" value="ECO:0007669"/>
    <property type="project" value="InterPro"/>
</dbReference>
<accession>A0A918CLB1</accession>
<dbReference type="Pfam" id="PF00389">
    <property type="entry name" value="2-Hacid_dh"/>
    <property type="match status" value="1"/>
</dbReference>
<proteinExistence type="inferred from homology"/>
<feature type="domain" description="D-isomer specific 2-hydroxyacid dehydrogenase catalytic" evidence="5">
    <location>
        <begin position="67"/>
        <end position="328"/>
    </location>
</feature>
<feature type="domain" description="D-isomer specific 2-hydroxyacid dehydrogenase NAD-binding" evidence="6">
    <location>
        <begin position="145"/>
        <end position="297"/>
    </location>
</feature>
<dbReference type="PANTHER" id="PTHR42789">
    <property type="entry name" value="D-ISOMER SPECIFIC 2-HYDROXYACID DEHYDROGENASE FAMILY PROTEIN (AFU_ORTHOLOGUE AFUA_6G10090)"/>
    <property type="match status" value="1"/>
</dbReference>
<dbReference type="InterPro" id="IPR006140">
    <property type="entry name" value="D-isomer_DH_NAD-bd"/>
</dbReference>
<comment type="similarity">
    <text evidence="1 4">Belongs to the D-isomer specific 2-hydroxyacid dehydrogenase family.</text>
</comment>
<dbReference type="SUPFAM" id="SSF51735">
    <property type="entry name" value="NAD(P)-binding Rossmann-fold domains"/>
    <property type="match status" value="1"/>
</dbReference>
<comment type="caution">
    <text evidence="7">The sequence shown here is derived from an EMBL/GenBank/DDBJ whole genome shotgun (WGS) entry which is preliminary data.</text>
</comment>
<dbReference type="InterPro" id="IPR006139">
    <property type="entry name" value="D-isomer_2_OHA_DH_cat_dom"/>
</dbReference>
<evidence type="ECO:0000259" key="5">
    <source>
        <dbReference type="Pfam" id="PF00389"/>
    </source>
</evidence>
<dbReference type="AlphaFoldDB" id="A0A918CLB1"/>